<name>A0ABN2Q2Y2_9PSEU</name>
<comment type="caution">
    <text evidence="1">The sequence shown here is derived from an EMBL/GenBank/DDBJ whole genome shotgun (WGS) entry which is preliminary data.</text>
</comment>
<keyword evidence="2" id="KW-1185">Reference proteome</keyword>
<evidence type="ECO:0000313" key="2">
    <source>
        <dbReference type="Proteomes" id="UP001501116"/>
    </source>
</evidence>
<sequence>MKQAFLFGQTAGVSTILLRPKVEAWCERHEIELAFKNVDARTRAEYGLTIVPTLRYFDHARPEPRIEVAGERGITRFLREFQP</sequence>
<protein>
    <recommendedName>
        <fullName evidence="3">Thioredoxin</fullName>
    </recommendedName>
</protein>
<reference evidence="1 2" key="1">
    <citation type="journal article" date="2019" name="Int. J. Syst. Evol. Microbiol.">
        <title>The Global Catalogue of Microorganisms (GCM) 10K type strain sequencing project: providing services to taxonomists for standard genome sequencing and annotation.</title>
        <authorList>
            <consortium name="The Broad Institute Genomics Platform"/>
            <consortium name="The Broad Institute Genome Sequencing Center for Infectious Disease"/>
            <person name="Wu L."/>
            <person name="Ma J."/>
        </authorList>
    </citation>
    <scope>NUCLEOTIDE SEQUENCE [LARGE SCALE GENOMIC DNA]</scope>
    <source>
        <strain evidence="1 2">JCM 14545</strain>
    </source>
</reference>
<gene>
    <name evidence="1" type="ORF">GCM10009754_04100</name>
</gene>
<dbReference type="EMBL" id="BAAANN010000002">
    <property type="protein sequence ID" value="GAA1940145.1"/>
    <property type="molecule type" value="Genomic_DNA"/>
</dbReference>
<proteinExistence type="predicted"/>
<evidence type="ECO:0008006" key="3">
    <source>
        <dbReference type="Google" id="ProtNLM"/>
    </source>
</evidence>
<organism evidence="1 2">
    <name type="scientific">Amycolatopsis minnesotensis</name>
    <dbReference type="NCBI Taxonomy" id="337894"/>
    <lineage>
        <taxon>Bacteria</taxon>
        <taxon>Bacillati</taxon>
        <taxon>Actinomycetota</taxon>
        <taxon>Actinomycetes</taxon>
        <taxon>Pseudonocardiales</taxon>
        <taxon>Pseudonocardiaceae</taxon>
        <taxon>Amycolatopsis</taxon>
    </lineage>
</organism>
<evidence type="ECO:0000313" key="1">
    <source>
        <dbReference type="EMBL" id="GAA1940145.1"/>
    </source>
</evidence>
<accession>A0ABN2Q2Y2</accession>
<dbReference type="Proteomes" id="UP001501116">
    <property type="component" value="Unassembled WGS sequence"/>
</dbReference>
<dbReference type="RefSeq" id="WP_344412720.1">
    <property type="nucleotide sequence ID" value="NZ_BAAANN010000002.1"/>
</dbReference>